<feature type="domain" description="HTH cro/C1-type" evidence="1">
    <location>
        <begin position="44"/>
        <end position="99"/>
    </location>
</feature>
<reference evidence="2" key="1">
    <citation type="submission" date="2018-06" db="EMBL/GenBank/DDBJ databases">
        <authorList>
            <person name="Zhirakovskaya E."/>
        </authorList>
    </citation>
    <scope>NUCLEOTIDE SEQUENCE</scope>
</reference>
<dbReference type="EMBL" id="UOFF01000194">
    <property type="protein sequence ID" value="VAW56184.1"/>
    <property type="molecule type" value="Genomic_DNA"/>
</dbReference>
<dbReference type="InterPro" id="IPR001387">
    <property type="entry name" value="Cro/C1-type_HTH"/>
</dbReference>
<dbReference type="Pfam" id="PF01381">
    <property type="entry name" value="HTH_3"/>
    <property type="match status" value="1"/>
</dbReference>
<dbReference type="CDD" id="cd00093">
    <property type="entry name" value="HTH_XRE"/>
    <property type="match status" value="1"/>
</dbReference>
<evidence type="ECO:0000313" key="2">
    <source>
        <dbReference type="EMBL" id="VAW56184.1"/>
    </source>
</evidence>
<dbReference type="GO" id="GO:0003677">
    <property type="term" value="F:DNA binding"/>
    <property type="evidence" value="ECO:0007669"/>
    <property type="project" value="InterPro"/>
</dbReference>
<accession>A0A3B0XJI7</accession>
<dbReference type="SUPFAM" id="SSF47413">
    <property type="entry name" value="lambda repressor-like DNA-binding domains"/>
    <property type="match status" value="1"/>
</dbReference>
<sequence length="110" mass="12669">MIMMFIFIIILDFINKVVYIHHNSSEIVNKIMSLSYLSDISEQLRYLRKQKGWSQQQLAQLSGLDRTTIGALERNDYSDIGIRKVQRVLELLGKTLTITDAGLPTLDQLQ</sequence>
<dbReference type="PROSITE" id="PS50943">
    <property type="entry name" value="HTH_CROC1"/>
    <property type="match status" value="1"/>
</dbReference>
<dbReference type="Gene3D" id="1.10.260.40">
    <property type="entry name" value="lambda repressor-like DNA-binding domains"/>
    <property type="match status" value="1"/>
</dbReference>
<dbReference type="SMART" id="SM00530">
    <property type="entry name" value="HTH_XRE"/>
    <property type="match status" value="1"/>
</dbReference>
<gene>
    <name evidence="2" type="ORF">MNBD_GAMMA07-2157</name>
</gene>
<dbReference type="InterPro" id="IPR010982">
    <property type="entry name" value="Lambda_DNA-bd_dom_sf"/>
</dbReference>
<organism evidence="2">
    <name type="scientific">hydrothermal vent metagenome</name>
    <dbReference type="NCBI Taxonomy" id="652676"/>
    <lineage>
        <taxon>unclassified sequences</taxon>
        <taxon>metagenomes</taxon>
        <taxon>ecological metagenomes</taxon>
    </lineage>
</organism>
<protein>
    <recommendedName>
        <fullName evidence="1">HTH cro/C1-type domain-containing protein</fullName>
    </recommendedName>
</protein>
<dbReference type="AlphaFoldDB" id="A0A3B0XJI7"/>
<feature type="non-terminal residue" evidence="2">
    <location>
        <position position="110"/>
    </location>
</feature>
<name>A0A3B0XJI7_9ZZZZ</name>
<evidence type="ECO:0000259" key="1">
    <source>
        <dbReference type="PROSITE" id="PS50943"/>
    </source>
</evidence>
<proteinExistence type="predicted"/>